<gene>
    <name evidence="1" type="ORF">MELLADRAFT_58978</name>
</gene>
<dbReference type="EMBL" id="GL883091">
    <property type="protein sequence ID" value="EGG12437.1"/>
    <property type="molecule type" value="Genomic_DNA"/>
</dbReference>
<organism evidence="2">
    <name type="scientific">Melampsora larici-populina (strain 98AG31 / pathotype 3-4-7)</name>
    <name type="common">Poplar leaf rust fungus</name>
    <dbReference type="NCBI Taxonomy" id="747676"/>
    <lineage>
        <taxon>Eukaryota</taxon>
        <taxon>Fungi</taxon>
        <taxon>Dikarya</taxon>
        <taxon>Basidiomycota</taxon>
        <taxon>Pucciniomycotina</taxon>
        <taxon>Pucciniomycetes</taxon>
        <taxon>Pucciniales</taxon>
        <taxon>Melampsoraceae</taxon>
        <taxon>Melampsora</taxon>
    </lineage>
</organism>
<accession>F4R6M2</accession>
<evidence type="ECO:0000313" key="2">
    <source>
        <dbReference type="Proteomes" id="UP000001072"/>
    </source>
</evidence>
<dbReference type="InParanoid" id="F4R6M2"/>
<reference evidence="2" key="1">
    <citation type="journal article" date="2011" name="Proc. Natl. Acad. Sci. U.S.A.">
        <title>Obligate biotrophy features unraveled by the genomic analysis of rust fungi.</title>
        <authorList>
            <person name="Duplessis S."/>
            <person name="Cuomo C.A."/>
            <person name="Lin Y.-C."/>
            <person name="Aerts A."/>
            <person name="Tisserant E."/>
            <person name="Veneault-Fourrey C."/>
            <person name="Joly D.L."/>
            <person name="Hacquard S."/>
            <person name="Amselem J."/>
            <person name="Cantarel B.L."/>
            <person name="Chiu R."/>
            <person name="Coutinho P.M."/>
            <person name="Feau N."/>
            <person name="Field M."/>
            <person name="Frey P."/>
            <person name="Gelhaye E."/>
            <person name="Goldberg J."/>
            <person name="Grabherr M.G."/>
            <person name="Kodira C.D."/>
            <person name="Kohler A."/>
            <person name="Kuees U."/>
            <person name="Lindquist E.A."/>
            <person name="Lucas S.M."/>
            <person name="Mago R."/>
            <person name="Mauceli E."/>
            <person name="Morin E."/>
            <person name="Murat C."/>
            <person name="Pangilinan J.L."/>
            <person name="Park R."/>
            <person name="Pearson M."/>
            <person name="Quesneville H."/>
            <person name="Rouhier N."/>
            <person name="Sakthikumar S."/>
            <person name="Salamov A.A."/>
            <person name="Schmutz J."/>
            <person name="Selles B."/>
            <person name="Shapiro H."/>
            <person name="Tanguay P."/>
            <person name="Tuskan G.A."/>
            <person name="Henrissat B."/>
            <person name="Van de Peer Y."/>
            <person name="Rouze P."/>
            <person name="Ellis J.G."/>
            <person name="Dodds P.N."/>
            <person name="Schein J.E."/>
            <person name="Zhong S."/>
            <person name="Hamelin R.C."/>
            <person name="Grigoriev I.V."/>
            <person name="Szabo L.J."/>
            <person name="Martin F."/>
        </authorList>
    </citation>
    <scope>NUCLEOTIDE SEQUENCE [LARGE SCALE GENOMIC DNA]</scope>
    <source>
        <strain evidence="2">98AG31 / pathotype 3-4-7</strain>
    </source>
</reference>
<dbReference type="Proteomes" id="UP000001072">
    <property type="component" value="Unassembled WGS sequence"/>
</dbReference>
<proteinExistence type="predicted"/>
<dbReference type="AlphaFoldDB" id="F4R6M2"/>
<protein>
    <submittedName>
        <fullName evidence="1">Uncharacterized protein</fullName>
    </submittedName>
</protein>
<dbReference type="GeneID" id="18929265"/>
<sequence length="208" mass="22788">MSSSKLKPEPKRVVCQCQSSGCYKGVYLDASGVLQPGVEVLRSTKESHERADRRNLINHITTSALPSRHPANSSQTPNTDSQEVLIAPLEGLLLGSQHKTLARSRANSINTGQRLIQVHSTTAGQDQTTDQDKSHVVDAEICAATATAREKGVQEYDCGELVSWISGKTPDFLTVHWSFYRPLPFINPGQSQPCLPSRSAHSRSEVHF</sequence>
<name>F4R6M2_MELLP</name>
<dbReference type="HOGENOM" id="CLU_106813_0_0_1"/>
<keyword evidence="2" id="KW-1185">Reference proteome</keyword>
<evidence type="ECO:0000313" key="1">
    <source>
        <dbReference type="EMBL" id="EGG12437.1"/>
    </source>
</evidence>
<dbReference type="RefSeq" id="XP_007404812.1">
    <property type="nucleotide sequence ID" value="XM_007404750.1"/>
</dbReference>
<dbReference type="KEGG" id="mlr:MELLADRAFT_58978"/>
<dbReference type="VEuPathDB" id="FungiDB:MELLADRAFT_58978"/>